<dbReference type="InterPro" id="IPR036786">
    <property type="entry name" value="Ribosome_mat_SBDS_N_sf"/>
</dbReference>
<feature type="region of interest" description="Disordered" evidence="1">
    <location>
        <begin position="104"/>
        <end position="136"/>
    </location>
</feature>
<comment type="caution">
    <text evidence="3">The sequence shown here is derived from an EMBL/GenBank/DDBJ whole genome shotgun (WGS) entry which is preliminary data.</text>
</comment>
<gene>
    <name evidence="3" type="ORF">CVT24_011485</name>
</gene>
<dbReference type="OrthoDB" id="2567806at2759"/>
<organism evidence="3 4">
    <name type="scientific">Panaeolus cyanescens</name>
    <dbReference type="NCBI Taxonomy" id="181874"/>
    <lineage>
        <taxon>Eukaryota</taxon>
        <taxon>Fungi</taxon>
        <taxon>Dikarya</taxon>
        <taxon>Basidiomycota</taxon>
        <taxon>Agaricomycotina</taxon>
        <taxon>Agaricomycetes</taxon>
        <taxon>Agaricomycetidae</taxon>
        <taxon>Agaricales</taxon>
        <taxon>Agaricineae</taxon>
        <taxon>Galeropsidaceae</taxon>
        <taxon>Panaeolus</taxon>
    </lineage>
</organism>
<dbReference type="EMBL" id="NHTK01006067">
    <property type="protein sequence ID" value="PPQ65375.1"/>
    <property type="molecule type" value="Genomic_DNA"/>
</dbReference>
<feature type="compositionally biased region" description="Low complexity" evidence="1">
    <location>
        <begin position="120"/>
        <end position="136"/>
    </location>
</feature>
<proteinExistence type="predicted"/>
<evidence type="ECO:0000313" key="3">
    <source>
        <dbReference type="EMBL" id="PPQ65375.1"/>
    </source>
</evidence>
<evidence type="ECO:0000256" key="1">
    <source>
        <dbReference type="SAM" id="MobiDB-lite"/>
    </source>
</evidence>
<dbReference type="InParanoid" id="A0A409VGL9"/>
<protein>
    <recommendedName>
        <fullName evidence="2">Ribosome maturation protein SDO1/SBDS N-terminal domain-containing protein</fullName>
    </recommendedName>
</protein>
<evidence type="ECO:0000313" key="4">
    <source>
        <dbReference type="Proteomes" id="UP000284842"/>
    </source>
</evidence>
<feature type="domain" description="Ribosome maturation protein SDO1/SBDS N-terminal" evidence="2">
    <location>
        <begin position="51"/>
        <end position="109"/>
    </location>
</feature>
<reference evidence="3 4" key="1">
    <citation type="journal article" date="2018" name="Evol. Lett.">
        <title>Horizontal gene cluster transfer increased hallucinogenic mushroom diversity.</title>
        <authorList>
            <person name="Reynolds H.T."/>
            <person name="Vijayakumar V."/>
            <person name="Gluck-Thaler E."/>
            <person name="Korotkin H.B."/>
            <person name="Matheny P.B."/>
            <person name="Slot J.C."/>
        </authorList>
    </citation>
    <scope>NUCLEOTIDE SEQUENCE [LARGE SCALE GENOMIC DNA]</scope>
    <source>
        <strain evidence="3 4">2629</strain>
    </source>
</reference>
<sequence>MAPTLTKVIFKPDTQSSEEYFAIVNPQETRKYQCLALTLENSQADVLFFHSSIPLANVVESFEIFHSGTGSQGLYGRPSKQQLDTVFGTSKDVDVIEHILKHGREQKAEGPINHSSNKNISIGSAASDSARRAGFN</sequence>
<dbReference type="AlphaFoldDB" id="A0A409VGL9"/>
<keyword evidence="4" id="KW-1185">Reference proteome</keyword>
<accession>A0A409VGL9</accession>
<evidence type="ECO:0000259" key="2">
    <source>
        <dbReference type="Pfam" id="PF01172"/>
    </source>
</evidence>
<dbReference type="Proteomes" id="UP000284842">
    <property type="component" value="Unassembled WGS sequence"/>
</dbReference>
<dbReference type="InterPro" id="IPR019783">
    <property type="entry name" value="SDO1/SBDS_N"/>
</dbReference>
<dbReference type="Gene3D" id="3.30.1250.10">
    <property type="entry name" value="Ribosome maturation protein SBDS, N-terminal domain"/>
    <property type="match status" value="1"/>
</dbReference>
<dbReference type="STRING" id="181874.A0A409VGL9"/>
<name>A0A409VGL9_9AGAR</name>
<dbReference type="SUPFAM" id="SSF89895">
    <property type="entry name" value="FYSH domain"/>
    <property type="match status" value="1"/>
</dbReference>
<dbReference type="Pfam" id="PF01172">
    <property type="entry name" value="SBDS_N"/>
    <property type="match status" value="1"/>
</dbReference>